<sequence>MLALQQNIKTITDSHQDGEFERAKRYYSLFMMSPPDMLENIRHKQEFTFDEYKTMLDLQCGVDPSLDGGPKQPTGITTCMSLICTG</sequence>
<accession>A0A1C7MSQ4</accession>
<reference evidence="1 2" key="1">
    <citation type="submission" date="2016-03" db="EMBL/GenBank/DDBJ databases">
        <title>Whole genome sequencing of Grifola frondosa 9006-11.</title>
        <authorList>
            <person name="Min B."/>
            <person name="Park H."/>
            <person name="Kim J.-G."/>
            <person name="Cho H."/>
            <person name="Oh Y.-L."/>
            <person name="Kong W.-S."/>
            <person name="Choi I.-G."/>
        </authorList>
    </citation>
    <scope>NUCLEOTIDE SEQUENCE [LARGE SCALE GENOMIC DNA]</scope>
    <source>
        <strain evidence="1 2">9006-11</strain>
    </source>
</reference>
<gene>
    <name evidence="1" type="ORF">A0H81_00775</name>
</gene>
<protein>
    <submittedName>
        <fullName evidence="1">Uncharacterized protein</fullName>
    </submittedName>
</protein>
<dbReference type="EMBL" id="LUGG01000001">
    <property type="protein sequence ID" value="OBZ79925.1"/>
    <property type="molecule type" value="Genomic_DNA"/>
</dbReference>
<name>A0A1C7MSQ4_GRIFR</name>
<evidence type="ECO:0000313" key="1">
    <source>
        <dbReference type="EMBL" id="OBZ79925.1"/>
    </source>
</evidence>
<keyword evidence="2" id="KW-1185">Reference proteome</keyword>
<proteinExistence type="predicted"/>
<dbReference type="OrthoDB" id="3225100at2759"/>
<comment type="caution">
    <text evidence="1">The sequence shown here is derived from an EMBL/GenBank/DDBJ whole genome shotgun (WGS) entry which is preliminary data.</text>
</comment>
<dbReference type="Proteomes" id="UP000092993">
    <property type="component" value="Unassembled WGS sequence"/>
</dbReference>
<evidence type="ECO:0000313" key="2">
    <source>
        <dbReference type="Proteomes" id="UP000092993"/>
    </source>
</evidence>
<organism evidence="1 2">
    <name type="scientific">Grifola frondosa</name>
    <name type="common">Maitake</name>
    <name type="synonym">Polyporus frondosus</name>
    <dbReference type="NCBI Taxonomy" id="5627"/>
    <lineage>
        <taxon>Eukaryota</taxon>
        <taxon>Fungi</taxon>
        <taxon>Dikarya</taxon>
        <taxon>Basidiomycota</taxon>
        <taxon>Agaricomycotina</taxon>
        <taxon>Agaricomycetes</taxon>
        <taxon>Polyporales</taxon>
        <taxon>Grifolaceae</taxon>
        <taxon>Grifola</taxon>
    </lineage>
</organism>
<dbReference type="AlphaFoldDB" id="A0A1C7MSQ4"/>
<dbReference type="STRING" id="5627.A0A1C7MSQ4"/>